<proteinExistence type="predicted"/>
<reference evidence="1 2" key="1">
    <citation type="submission" date="2021-03" db="EMBL/GenBank/DDBJ databases">
        <title>Genomic Encyclopedia of Type Strains, Phase IV (KMG-IV): sequencing the most valuable type-strain genomes for metagenomic binning, comparative biology and taxonomic classification.</title>
        <authorList>
            <person name="Goeker M."/>
        </authorList>
    </citation>
    <scope>NUCLEOTIDE SEQUENCE [LARGE SCALE GENOMIC DNA]</scope>
    <source>
        <strain evidence="1 2">DSM 24950</strain>
    </source>
</reference>
<dbReference type="EMBL" id="JAGGKV010000002">
    <property type="protein sequence ID" value="MBP1962189.1"/>
    <property type="molecule type" value="Genomic_DNA"/>
</dbReference>
<protein>
    <submittedName>
        <fullName evidence="1">Uncharacterized protein</fullName>
    </submittedName>
</protein>
<evidence type="ECO:0000313" key="2">
    <source>
        <dbReference type="Proteomes" id="UP001519344"/>
    </source>
</evidence>
<dbReference type="Proteomes" id="UP001519344">
    <property type="component" value="Unassembled WGS sequence"/>
</dbReference>
<name>A0ABS4HU96_9BACL</name>
<keyword evidence="2" id="KW-1185">Reference proteome</keyword>
<comment type="caution">
    <text evidence="1">The sequence shown here is derived from an EMBL/GenBank/DDBJ whole genome shotgun (WGS) entry which is preliminary data.</text>
</comment>
<organism evidence="1 2">
    <name type="scientific">Paenibacillus aceris</name>
    <dbReference type="NCBI Taxonomy" id="869555"/>
    <lineage>
        <taxon>Bacteria</taxon>
        <taxon>Bacillati</taxon>
        <taxon>Bacillota</taxon>
        <taxon>Bacilli</taxon>
        <taxon>Bacillales</taxon>
        <taxon>Paenibacillaceae</taxon>
        <taxon>Paenibacillus</taxon>
    </lineage>
</organism>
<sequence length="30" mass="3738">MTMTLRYYQTASIRDAITMLVWYLRKKRRA</sequence>
<gene>
    <name evidence="1" type="ORF">J2Z65_001387</name>
</gene>
<accession>A0ABS4HU96</accession>
<evidence type="ECO:0000313" key="1">
    <source>
        <dbReference type="EMBL" id="MBP1962189.1"/>
    </source>
</evidence>